<dbReference type="Pfam" id="PF11847">
    <property type="entry name" value="GT-C_AftD"/>
    <property type="match status" value="1"/>
</dbReference>
<dbReference type="RefSeq" id="WP_245743453.1">
    <property type="nucleotide sequence ID" value="NZ_FNCC01000001.1"/>
</dbReference>
<dbReference type="Proteomes" id="UP000199623">
    <property type="component" value="Unassembled WGS sequence"/>
</dbReference>
<feature type="transmembrane region" description="Helical" evidence="2">
    <location>
        <begin position="182"/>
        <end position="208"/>
    </location>
</feature>
<keyword evidence="2" id="KW-0472">Membrane</keyword>
<sequence length="1363" mass="144944">MVTSRAIERLKIAHRNPTTWVLLALTALSFAQRPGKATFDTKLDLVVNPVGFLGRALHLWNPAATAGELQNQAYGYFFPMGPFFAAGQLLGVPAWVTQRLWCALLLCLAFYGVLRLARAFGVGREPTRYAGALAYALAPRVLTEIGPLSAEMLPAVMLPWVLLPLVRADRIGSPRRAAALSALAVLGMGGINGAMVVMALVLPGIWLLTRRWNAAHVRLVLWWAACVLAVALWWIVPLLLLGRYSLPFLDYIESAANTTAPMSLFQVLRGTNQWVAYVLQGEPWWPNGFLLVDNPVLMAGTALVALIGVVGLARLGLPERRFLVLGTLAGVTLLTVGYVGSLDSPLAEVVRGLLDGPLAPLRNVHKFEPVLRLCLVLGFIHGLHLTRPTGMRAAPEHWRRRVRAGVALALIVVVSAPAWLLTLRPGLGWSDVPGYWREATGWLAEQDGRARTLLLPATGFGQYTWGRTADEPMQSLAKSPWAVRNQIPLGSEGNTRFMDAVYDALADGRGSAGLADFLARGGFRYLLLRNDIARDATSSPPLAVLRQALRGSPGIERVAEFGPEVRMSDQKLVSSVDAGAGGRALEVFEVKRDVPVVSAVDVADVPTVSGGPESLLPLLAQGLVRADQPTVLAGDAGERTGELLVTDGLRRKERNVGRVADNLSQTMSEDEASRQGRVALDVSPFQDVTHQTAAEYRGIRAVRASTSTAYADAAGAIDPANSPFAAVDGDGGTAWHSSSFTGPVGQWLEIELDTPRSVGEVTLDLVEDLRVGWPVTRIRLTTDTGSIEHDVQPGGGPRTYPVRPGLTSTVRVTIVRLAADRQDGNAGVKELTVPGMTAQRALRVPDDRESAAPGFSFTRGSQARPACYRTDGVVRCDSALSRFGEEVNGLTRLFRTSEAGRFAVAATVVPASGGRNPVTPDGFTVAGSTSLAGDVAATALSAVDGDPGTSWVPDVTDLRPTLTLTWQGKRTIEEFRVETPDGTRRPVELEVRTDAGTEIARLGADGAVSIRPAETEKLELVVLESGGAGPAGIGELRVPALDGVLKPVPATTPFTVPCGQGPVIDVDGKKITSSVSGELGDLVAGRALKATLCDDDLATALELEAGDHVLTTTRSDSFVVQDVSVTHLDLPKPAARHRDVTVTTWDATEREVTVAAGAQALLVVPENVNDGWQATLNGQVLETVRVDGWQQGYVLPEGDGGVVALTFTPDSRYRTGLLAGVLGALAVLVLAALPVRRRIEFVAPSESRWLVAAMLVLLAVLGGMLPIVAVIACLLAREFWAAAPKVIAWTGGVLGTATAVLGRILGHGQEWAYSPVAQAALMVALSAVVASAFRPFTPRHQAGKEPPEEDEAERTVPVAPVTP</sequence>
<feature type="transmembrane region" description="Helical" evidence="2">
    <location>
        <begin position="98"/>
        <end position="120"/>
    </location>
</feature>
<keyword evidence="4" id="KW-0808">Transferase</keyword>
<reference evidence="5" key="1">
    <citation type="submission" date="2016-10" db="EMBL/GenBank/DDBJ databases">
        <authorList>
            <person name="Varghese N."/>
            <person name="Submissions S."/>
        </authorList>
    </citation>
    <scope>NUCLEOTIDE SEQUENCE [LARGE SCALE GENOMIC DNA]</scope>
    <source>
        <strain evidence="5">CGMCC 4.3506</strain>
    </source>
</reference>
<feature type="transmembrane region" description="Helical" evidence="2">
    <location>
        <begin position="1286"/>
        <end position="1305"/>
    </location>
</feature>
<evidence type="ECO:0000313" key="4">
    <source>
        <dbReference type="EMBL" id="SDF39972.1"/>
    </source>
</evidence>
<dbReference type="InterPro" id="IPR000421">
    <property type="entry name" value="FA58C"/>
</dbReference>
<name>A0A1G7KRX9_9PSEU</name>
<dbReference type="InterPro" id="IPR021798">
    <property type="entry name" value="AftD_N"/>
</dbReference>
<gene>
    <name evidence="4" type="ORF">SAMN05216553_101445</name>
</gene>
<feature type="transmembrane region" description="Helical" evidence="2">
    <location>
        <begin position="141"/>
        <end position="162"/>
    </location>
</feature>
<organism evidence="4 5">
    <name type="scientific">Lentzea fradiae</name>
    <dbReference type="NCBI Taxonomy" id="200378"/>
    <lineage>
        <taxon>Bacteria</taxon>
        <taxon>Bacillati</taxon>
        <taxon>Actinomycetota</taxon>
        <taxon>Actinomycetes</taxon>
        <taxon>Pseudonocardiales</taxon>
        <taxon>Pseudonocardiaceae</taxon>
        <taxon>Lentzea</taxon>
    </lineage>
</organism>
<dbReference type="Gene3D" id="2.60.120.260">
    <property type="entry name" value="Galactose-binding domain-like"/>
    <property type="match status" value="2"/>
</dbReference>
<feature type="domain" description="F5/8 type C" evidence="3">
    <location>
        <begin position="692"/>
        <end position="763"/>
    </location>
</feature>
<dbReference type="InterPro" id="IPR056997">
    <property type="entry name" value="CBM_AftD"/>
</dbReference>
<dbReference type="Pfam" id="PF24607">
    <property type="entry name" value="CBM_AftD"/>
    <property type="match status" value="2"/>
</dbReference>
<dbReference type="PROSITE" id="PS50022">
    <property type="entry name" value="FA58C_3"/>
    <property type="match status" value="1"/>
</dbReference>
<feature type="transmembrane region" description="Helical" evidence="2">
    <location>
        <begin position="220"/>
        <end position="241"/>
    </location>
</feature>
<feature type="transmembrane region" description="Helical" evidence="2">
    <location>
        <begin position="1216"/>
        <end position="1235"/>
    </location>
</feature>
<dbReference type="InterPro" id="IPR008979">
    <property type="entry name" value="Galactose-bd-like_sf"/>
</dbReference>
<feature type="transmembrane region" description="Helical" evidence="2">
    <location>
        <begin position="1312"/>
        <end position="1333"/>
    </location>
</feature>
<feature type="transmembrane region" description="Helical" evidence="2">
    <location>
        <begin position="296"/>
        <end position="315"/>
    </location>
</feature>
<keyword evidence="2" id="KW-0812">Transmembrane</keyword>
<evidence type="ECO:0000256" key="1">
    <source>
        <dbReference type="SAM" id="MobiDB-lite"/>
    </source>
</evidence>
<feature type="transmembrane region" description="Helical" evidence="2">
    <location>
        <begin position="322"/>
        <end position="340"/>
    </location>
</feature>
<accession>A0A1G7KRX9</accession>
<evidence type="ECO:0000259" key="3">
    <source>
        <dbReference type="PROSITE" id="PS50022"/>
    </source>
</evidence>
<keyword evidence="2" id="KW-1133">Transmembrane helix</keyword>
<feature type="transmembrane region" description="Helical" evidence="2">
    <location>
        <begin position="1247"/>
        <end position="1280"/>
    </location>
</feature>
<keyword evidence="5" id="KW-1185">Reference proteome</keyword>
<dbReference type="GO" id="GO:0016740">
    <property type="term" value="F:transferase activity"/>
    <property type="evidence" value="ECO:0007669"/>
    <property type="project" value="UniProtKB-KW"/>
</dbReference>
<feature type="transmembrane region" description="Helical" evidence="2">
    <location>
        <begin position="370"/>
        <end position="390"/>
    </location>
</feature>
<protein>
    <submittedName>
        <fullName evidence="4">Arabinofuranan 3-O-arabinosyltransferase</fullName>
    </submittedName>
</protein>
<evidence type="ECO:0000256" key="2">
    <source>
        <dbReference type="SAM" id="Phobius"/>
    </source>
</evidence>
<proteinExistence type="predicted"/>
<feature type="transmembrane region" description="Helical" evidence="2">
    <location>
        <begin position="402"/>
        <end position="421"/>
    </location>
</feature>
<feature type="region of interest" description="Disordered" evidence="1">
    <location>
        <begin position="1339"/>
        <end position="1363"/>
    </location>
</feature>
<evidence type="ECO:0000313" key="5">
    <source>
        <dbReference type="Proteomes" id="UP000199623"/>
    </source>
</evidence>
<dbReference type="SUPFAM" id="SSF49785">
    <property type="entry name" value="Galactose-binding domain-like"/>
    <property type="match status" value="1"/>
</dbReference>
<dbReference type="STRING" id="200378.SAMN05216553_101445"/>
<dbReference type="EMBL" id="FNCC01000001">
    <property type="protein sequence ID" value="SDF39972.1"/>
    <property type="molecule type" value="Genomic_DNA"/>
</dbReference>